<dbReference type="Pfam" id="PF13365">
    <property type="entry name" value="Trypsin_2"/>
    <property type="match status" value="1"/>
</dbReference>
<dbReference type="InterPro" id="IPR045450">
    <property type="entry name" value="VMAP_C"/>
</dbReference>
<evidence type="ECO:0000259" key="2">
    <source>
        <dbReference type="Pfam" id="PF20028"/>
    </source>
</evidence>
<accession>A0ABW1G0J7</accession>
<keyword evidence="4" id="KW-1185">Reference proteome</keyword>
<evidence type="ECO:0000313" key="3">
    <source>
        <dbReference type="EMBL" id="MFC5907677.1"/>
    </source>
</evidence>
<sequence length="722" mass="79889">MTVSRRLVEIYAEGTAAPAEPASGASPARSEYRFGSGWVLGRNAVLTAAHVVPEGTTGPGLSWSVRLRPAAEDTGSAWFRAEVCWRDRQRDMVLLHVVDRAWTPPAEPDRGHAPPGADVRDCEVLGLPYEFTMPGGERDVFQGDGRLLPAYRQRSAHDRLRVRLTSGLTTPDGWHGMSGGPVLDRQGQLLALVVSVPDQADQLLVADTRSLPSDPHFSTAFAACHQPDLTPPEPPPDLRPALQEEFERVLAGSPLLAESGMVRLLAHDVSRQLRKAPALDYGPGTADTRAMALVADFGDEPPGIRAIVRAHARMSPQEERLNRRLLRRADEWDSLASPLVSRIEDWLGMRARLQAFPLDASALPNIDWPTTKTFWRTVNQDGSEHPPGHCATAWHAFTHLLCRNAATEGLPYAMRFVEELAHASAPETCGELQAANRQWAVQLGLGEAIDLYRDQMLGLPRPREEDLAPTVVLELLPDGLRSGHLQLVGHLQQNAHGWRPIPTPRRSVREDQLAREVDRLIGTVEPAHEDGRLPLIVAFLLPVSLLPLAVERLERPGQPPLGARYPVVLRSWDREADQESLYGLWTAGWTSLVESERASVLWDSGEDFRVPMPSAQQVPGSVAVLSGAPGRRWERNLQDVVLAGVPVALWPREGRWDPLVQTRIRSLLDGPPAQLPRRVWELRRAAADPDTGVTLDEVDADLARHLALLWDDPAKRIRRTRR</sequence>
<dbReference type="SUPFAM" id="SSF50494">
    <property type="entry name" value="Trypsin-like serine proteases"/>
    <property type="match status" value="1"/>
</dbReference>
<organism evidence="3 4">
    <name type="scientific">Streptacidiphilus monticola</name>
    <dbReference type="NCBI Taxonomy" id="2161674"/>
    <lineage>
        <taxon>Bacteria</taxon>
        <taxon>Bacillati</taxon>
        <taxon>Actinomycetota</taxon>
        <taxon>Actinomycetes</taxon>
        <taxon>Kitasatosporales</taxon>
        <taxon>Streptomycetaceae</taxon>
        <taxon>Streptacidiphilus</taxon>
    </lineage>
</organism>
<feature type="domain" description="vWA-MoxR associated protein C-terminal" evidence="2">
    <location>
        <begin position="495"/>
        <end position="713"/>
    </location>
</feature>
<dbReference type="Pfam" id="PF19916">
    <property type="entry name" value="VMAP-M0"/>
    <property type="match status" value="1"/>
</dbReference>
<reference evidence="4" key="1">
    <citation type="journal article" date="2019" name="Int. J. Syst. Evol. Microbiol.">
        <title>The Global Catalogue of Microorganisms (GCM) 10K type strain sequencing project: providing services to taxonomists for standard genome sequencing and annotation.</title>
        <authorList>
            <consortium name="The Broad Institute Genomics Platform"/>
            <consortium name="The Broad Institute Genome Sequencing Center for Infectious Disease"/>
            <person name="Wu L."/>
            <person name="Ma J."/>
        </authorList>
    </citation>
    <scope>NUCLEOTIDE SEQUENCE [LARGE SCALE GENOMIC DNA]</scope>
    <source>
        <strain evidence="4">JCM 4816</strain>
    </source>
</reference>
<proteinExistence type="predicted"/>
<comment type="caution">
    <text evidence="3">The sequence shown here is derived from an EMBL/GenBank/DDBJ whole genome shotgun (WGS) entry which is preliminary data.</text>
</comment>
<gene>
    <name evidence="3" type="ORF">ACFP3V_10635</name>
</gene>
<protein>
    <submittedName>
        <fullName evidence="3">Trypsin-like peptidase domain-containing protein</fullName>
    </submittedName>
</protein>
<dbReference type="Pfam" id="PF20028">
    <property type="entry name" value="VMAP-C"/>
    <property type="match status" value="1"/>
</dbReference>
<name>A0ABW1G0J7_9ACTN</name>
<dbReference type="EMBL" id="JBHSQJ010000038">
    <property type="protein sequence ID" value="MFC5907677.1"/>
    <property type="molecule type" value="Genomic_DNA"/>
</dbReference>
<evidence type="ECO:0000259" key="1">
    <source>
        <dbReference type="Pfam" id="PF19916"/>
    </source>
</evidence>
<feature type="domain" description="vWA-MoxR associated protein middle region 0" evidence="1">
    <location>
        <begin position="344"/>
        <end position="450"/>
    </location>
</feature>
<evidence type="ECO:0000313" key="4">
    <source>
        <dbReference type="Proteomes" id="UP001596174"/>
    </source>
</evidence>
<dbReference type="Gene3D" id="2.40.10.120">
    <property type="match status" value="1"/>
</dbReference>
<dbReference type="InterPro" id="IPR009003">
    <property type="entry name" value="Peptidase_S1_PA"/>
</dbReference>
<dbReference type="InterPro" id="IPR045555">
    <property type="entry name" value="VMAP-M0"/>
</dbReference>
<dbReference type="RefSeq" id="WP_380582340.1">
    <property type="nucleotide sequence ID" value="NZ_JBHSQJ010000038.1"/>
</dbReference>
<dbReference type="Proteomes" id="UP001596174">
    <property type="component" value="Unassembled WGS sequence"/>
</dbReference>